<dbReference type="GO" id="GO:0005759">
    <property type="term" value="C:mitochondrial matrix"/>
    <property type="evidence" value="ECO:0007669"/>
    <property type="project" value="InterPro"/>
</dbReference>
<dbReference type="PANTHER" id="PTHR10826">
    <property type="entry name" value="COMPLEMENT COMPONENT 1"/>
    <property type="match status" value="1"/>
</dbReference>
<dbReference type="Proteomes" id="UP001358417">
    <property type="component" value="Unassembled WGS sequence"/>
</dbReference>
<organism evidence="1 2">
    <name type="scientific">Exophiala bonariae</name>
    <dbReference type="NCBI Taxonomy" id="1690606"/>
    <lineage>
        <taxon>Eukaryota</taxon>
        <taxon>Fungi</taxon>
        <taxon>Dikarya</taxon>
        <taxon>Ascomycota</taxon>
        <taxon>Pezizomycotina</taxon>
        <taxon>Eurotiomycetes</taxon>
        <taxon>Chaetothyriomycetidae</taxon>
        <taxon>Chaetothyriales</taxon>
        <taxon>Herpotrichiellaceae</taxon>
        <taxon>Exophiala</taxon>
    </lineage>
</organism>
<dbReference type="Pfam" id="PF02330">
    <property type="entry name" value="MAM33"/>
    <property type="match status" value="1"/>
</dbReference>
<name>A0AAV9MSI9_9EURO</name>
<dbReference type="PANTHER" id="PTHR10826:SF1">
    <property type="entry name" value="COMPLEMENT COMPONENT 1 Q SUBCOMPONENT-BINDING PROTEIN, MITOCHONDRIAL"/>
    <property type="match status" value="1"/>
</dbReference>
<evidence type="ECO:0000313" key="1">
    <source>
        <dbReference type="EMBL" id="KAK5043637.1"/>
    </source>
</evidence>
<accession>A0AAV9MSI9</accession>
<dbReference type="EMBL" id="JAVRRD010000054">
    <property type="protein sequence ID" value="KAK5043637.1"/>
    <property type="molecule type" value="Genomic_DNA"/>
</dbReference>
<dbReference type="GeneID" id="89979505"/>
<keyword evidence="2" id="KW-1185">Reference proteome</keyword>
<dbReference type="Gene3D" id="3.10.280.10">
    <property type="entry name" value="Mitochondrial glycoprotein"/>
    <property type="match status" value="1"/>
</dbReference>
<dbReference type="RefSeq" id="XP_064700020.1">
    <property type="nucleotide sequence ID" value="XM_064854884.1"/>
</dbReference>
<reference evidence="1 2" key="1">
    <citation type="submission" date="2023-08" db="EMBL/GenBank/DDBJ databases">
        <title>Black Yeasts Isolated from many extreme environments.</title>
        <authorList>
            <person name="Coleine C."/>
            <person name="Stajich J.E."/>
            <person name="Selbmann L."/>
        </authorList>
    </citation>
    <scope>NUCLEOTIDE SEQUENCE [LARGE SCALE GENOMIC DNA]</scope>
    <source>
        <strain evidence="1 2">CCFEE 5792</strain>
    </source>
</reference>
<dbReference type="InterPro" id="IPR003428">
    <property type="entry name" value="MAM33"/>
</dbReference>
<dbReference type="InterPro" id="IPR036561">
    <property type="entry name" value="MAM33_sf"/>
</dbReference>
<sequence length="309" mass="34414">MLSLRALSRALPKTLFNKSPVRCLSSVSRTAFYRPVWQPATRTTYPAFSTSCARREPAGESDQELSAKIEQEYQLEVENNDSSKLTPLNDYLSDSGFEITDVPGTHEVTLTKTFGNEQIKIEFSISDINNLDEEFDQSEEDDAFDDEAEFDSGKNTINQAGVRGGKVDVLPEDSIAPADRDAGEAPEDYPTTPAFPIDLRIIITKPGDQALEIHAVAADGTIEPQTINYAPKASALLAKSGKDAQEVQAQYYGPPVSNLDAELQLLLERYLEDRGINTELANFLPDYVEYKEQKEYVSWLQSLKKFIDI</sequence>
<dbReference type="AlphaFoldDB" id="A0AAV9MSI9"/>
<dbReference type="GO" id="GO:0042256">
    <property type="term" value="P:cytosolic ribosome assembly"/>
    <property type="evidence" value="ECO:0007669"/>
    <property type="project" value="TreeGrafter"/>
</dbReference>
<comment type="caution">
    <text evidence="1">The sequence shown here is derived from an EMBL/GenBank/DDBJ whole genome shotgun (WGS) entry which is preliminary data.</text>
</comment>
<evidence type="ECO:0000313" key="2">
    <source>
        <dbReference type="Proteomes" id="UP001358417"/>
    </source>
</evidence>
<evidence type="ECO:0008006" key="3">
    <source>
        <dbReference type="Google" id="ProtNLM"/>
    </source>
</evidence>
<gene>
    <name evidence="1" type="ORF">LTR84_011351</name>
</gene>
<proteinExistence type="predicted"/>
<dbReference type="SUPFAM" id="SSF54529">
    <property type="entry name" value="Mitochondrial glycoprotein MAM33-like"/>
    <property type="match status" value="1"/>
</dbReference>
<protein>
    <recommendedName>
        <fullName evidence="3">Mitochondrial glycoprotein</fullName>
    </recommendedName>
</protein>